<reference evidence="5" key="1">
    <citation type="journal article" date="2014" name="Int. J. Syst. Evol. Microbiol.">
        <title>Complete genome sequence of Corynebacterium casei LMG S-19264T (=DSM 44701T), isolated from a smear-ripened cheese.</title>
        <authorList>
            <consortium name="US DOE Joint Genome Institute (JGI-PGF)"/>
            <person name="Walter F."/>
            <person name="Albersmeier A."/>
            <person name="Kalinowski J."/>
            <person name="Ruckert C."/>
        </authorList>
    </citation>
    <scope>NUCLEOTIDE SEQUENCE</scope>
    <source>
        <strain evidence="5">CGMCC 1.15085</strain>
    </source>
</reference>
<evidence type="ECO:0000313" key="6">
    <source>
        <dbReference type="Proteomes" id="UP000636793"/>
    </source>
</evidence>
<comment type="similarity">
    <text evidence="1 3">Belongs to the Nudix hydrolase family.</text>
</comment>
<dbReference type="PANTHER" id="PTHR43736:SF4">
    <property type="entry name" value="SLR1690 PROTEIN"/>
    <property type="match status" value="1"/>
</dbReference>
<gene>
    <name evidence="5" type="ORF">GCM10011492_05780</name>
</gene>
<comment type="caution">
    <text evidence="5">The sequence shown here is derived from an EMBL/GenBank/DDBJ whole genome shotgun (WGS) entry which is preliminary data.</text>
</comment>
<evidence type="ECO:0000256" key="2">
    <source>
        <dbReference type="ARBA" id="ARBA00022801"/>
    </source>
</evidence>
<name>A0A916SW65_9MICO</name>
<accession>A0A916SW65</accession>
<dbReference type="InterPro" id="IPR036390">
    <property type="entry name" value="WH_DNA-bd_sf"/>
</dbReference>
<evidence type="ECO:0000256" key="1">
    <source>
        <dbReference type="ARBA" id="ARBA00005582"/>
    </source>
</evidence>
<evidence type="ECO:0000259" key="4">
    <source>
        <dbReference type="PROSITE" id="PS51462"/>
    </source>
</evidence>
<dbReference type="Pfam" id="PF21906">
    <property type="entry name" value="WHD_NrtR"/>
    <property type="match status" value="1"/>
</dbReference>
<proteinExistence type="inferred from homology"/>
<keyword evidence="2 3" id="KW-0378">Hydrolase</keyword>
<dbReference type="Proteomes" id="UP000636793">
    <property type="component" value="Unassembled WGS sequence"/>
</dbReference>
<dbReference type="Gene3D" id="3.90.79.10">
    <property type="entry name" value="Nucleoside Triphosphate Pyrophosphohydrolase"/>
    <property type="match status" value="1"/>
</dbReference>
<evidence type="ECO:0000313" key="5">
    <source>
        <dbReference type="EMBL" id="GGB18764.1"/>
    </source>
</evidence>
<dbReference type="AlphaFoldDB" id="A0A916SW65"/>
<dbReference type="PROSITE" id="PS51462">
    <property type="entry name" value="NUDIX"/>
    <property type="match status" value="1"/>
</dbReference>
<dbReference type="InterPro" id="IPR036388">
    <property type="entry name" value="WH-like_DNA-bd_sf"/>
</dbReference>
<dbReference type="PRINTS" id="PR00502">
    <property type="entry name" value="NUDIXFAMILY"/>
</dbReference>
<dbReference type="SUPFAM" id="SSF46785">
    <property type="entry name" value="Winged helix' DNA-binding domain"/>
    <property type="match status" value="1"/>
</dbReference>
<keyword evidence="6" id="KW-1185">Reference proteome</keyword>
<sequence length="221" mass="24116">MAWVAADIVALTLRDGVLSVALVKRKPRAARGRWALPGGFLLPGESAEQAAYRELAEEGGLGERDVRLEQLGTYSDPRRDVEHEKRVISIAYLALAANLPEPVAGTDAADASWVPVDQAVGKALAFDHTRILEDGIERARSKLEYSTLATSFLDETFTISELRSVYEAVWGVRLDAANFHRKVTSTDGFVEATGEERRGRGRPAKLFRAGSATSLNPPITR</sequence>
<dbReference type="GO" id="GO:0016787">
    <property type="term" value="F:hydrolase activity"/>
    <property type="evidence" value="ECO:0007669"/>
    <property type="project" value="UniProtKB-KW"/>
</dbReference>
<organism evidence="5 6">
    <name type="scientific">Flexivirga endophytica</name>
    <dbReference type="NCBI Taxonomy" id="1849103"/>
    <lineage>
        <taxon>Bacteria</taxon>
        <taxon>Bacillati</taxon>
        <taxon>Actinomycetota</taxon>
        <taxon>Actinomycetes</taxon>
        <taxon>Micrococcales</taxon>
        <taxon>Dermacoccaceae</taxon>
        <taxon>Flexivirga</taxon>
    </lineage>
</organism>
<dbReference type="InterPro" id="IPR000086">
    <property type="entry name" value="NUDIX_hydrolase_dom"/>
</dbReference>
<protein>
    <submittedName>
        <fullName evidence="5">ADP-ribose pyrophosphatase</fullName>
    </submittedName>
</protein>
<dbReference type="Pfam" id="PF00293">
    <property type="entry name" value="NUDIX"/>
    <property type="match status" value="1"/>
</dbReference>
<dbReference type="SUPFAM" id="SSF55811">
    <property type="entry name" value="Nudix"/>
    <property type="match status" value="1"/>
</dbReference>
<dbReference type="Gene3D" id="1.10.10.10">
    <property type="entry name" value="Winged helix-like DNA-binding domain superfamily/Winged helix DNA-binding domain"/>
    <property type="match status" value="1"/>
</dbReference>
<dbReference type="PANTHER" id="PTHR43736">
    <property type="entry name" value="ADP-RIBOSE PYROPHOSPHATASE"/>
    <property type="match status" value="1"/>
</dbReference>
<evidence type="ECO:0000256" key="3">
    <source>
        <dbReference type="RuleBase" id="RU003476"/>
    </source>
</evidence>
<reference evidence="5" key="2">
    <citation type="submission" date="2020-09" db="EMBL/GenBank/DDBJ databases">
        <authorList>
            <person name="Sun Q."/>
            <person name="Zhou Y."/>
        </authorList>
    </citation>
    <scope>NUCLEOTIDE SEQUENCE</scope>
    <source>
        <strain evidence="5">CGMCC 1.15085</strain>
    </source>
</reference>
<dbReference type="InterPro" id="IPR020476">
    <property type="entry name" value="Nudix_hydrolase"/>
</dbReference>
<dbReference type="PROSITE" id="PS00893">
    <property type="entry name" value="NUDIX_BOX"/>
    <property type="match status" value="1"/>
</dbReference>
<dbReference type="InterPro" id="IPR015797">
    <property type="entry name" value="NUDIX_hydrolase-like_dom_sf"/>
</dbReference>
<dbReference type="InterPro" id="IPR020084">
    <property type="entry name" value="NUDIX_hydrolase_CS"/>
</dbReference>
<dbReference type="InterPro" id="IPR054105">
    <property type="entry name" value="WHD_NrtR"/>
</dbReference>
<feature type="domain" description="Nudix hydrolase" evidence="4">
    <location>
        <begin position="2"/>
        <end position="137"/>
    </location>
</feature>
<dbReference type="EMBL" id="BMHI01000001">
    <property type="protein sequence ID" value="GGB18764.1"/>
    <property type="molecule type" value="Genomic_DNA"/>
</dbReference>
<dbReference type="CDD" id="cd18873">
    <property type="entry name" value="NUDIX_NadM_like"/>
    <property type="match status" value="1"/>
</dbReference>